<dbReference type="Proteomes" id="UP001492380">
    <property type="component" value="Unassembled WGS sequence"/>
</dbReference>
<keyword evidence="5" id="KW-1185">Reference proteome</keyword>
<dbReference type="Pfam" id="PF12051">
    <property type="entry name" value="DUF3533"/>
    <property type="match status" value="1"/>
</dbReference>
<feature type="transmembrane region" description="Helical" evidence="2">
    <location>
        <begin position="299"/>
        <end position="317"/>
    </location>
</feature>
<comment type="caution">
    <text evidence="4">The sequence shown here is derived from an EMBL/GenBank/DDBJ whole genome shotgun (WGS) entry which is preliminary data.</text>
</comment>
<keyword evidence="2" id="KW-1133">Transmembrane helix</keyword>
<dbReference type="InterPro" id="IPR053001">
    <property type="entry name" value="MNNG_permease-like"/>
</dbReference>
<dbReference type="EMBL" id="JBBWRZ010000013">
    <property type="protein sequence ID" value="KAK8223867.1"/>
    <property type="molecule type" value="Genomic_DNA"/>
</dbReference>
<dbReference type="InterPro" id="IPR022703">
    <property type="entry name" value="DUF3533"/>
</dbReference>
<evidence type="ECO:0000313" key="4">
    <source>
        <dbReference type="EMBL" id="KAK8223867.1"/>
    </source>
</evidence>
<organism evidence="4 5">
    <name type="scientific">Phyllosticta capitalensis</name>
    <dbReference type="NCBI Taxonomy" id="121624"/>
    <lineage>
        <taxon>Eukaryota</taxon>
        <taxon>Fungi</taxon>
        <taxon>Dikarya</taxon>
        <taxon>Ascomycota</taxon>
        <taxon>Pezizomycotina</taxon>
        <taxon>Dothideomycetes</taxon>
        <taxon>Dothideomycetes incertae sedis</taxon>
        <taxon>Botryosphaeriales</taxon>
        <taxon>Phyllostictaceae</taxon>
        <taxon>Phyllosticta</taxon>
    </lineage>
</organism>
<feature type="transmembrane region" description="Helical" evidence="2">
    <location>
        <begin position="264"/>
        <end position="287"/>
    </location>
</feature>
<feature type="compositionally biased region" description="Basic and acidic residues" evidence="1">
    <location>
        <begin position="458"/>
        <end position="471"/>
    </location>
</feature>
<accession>A0ABR1YAH1</accession>
<sequence>MNLLRRSDNRIVRHDTFWQGKFKAFAIQSVAVFILLQLLFLTTMLYLYGSFYKQSTRVHNMRVLFVDFDEGIIGRSVPAAYAQMQAHNFPTVETHSVTEYATTMDVRNAVCQGHYWGAIYTHSGASARLSAALEGGAAATSYLANNTITVVWNAVRYPAFVASLVEANLQQLGNAAGSVYKAMNGTAALQSLNMTDNAAVQALLNPVTPTTAPIQPMTNGSRVMFNTAGMVMPVIAQFFFLMAINNISTQMRFLSRLPRFDNYLIRFFLSVLYTFVGALCMSGYIWAYREDWAVTSSDFALTWMVLWLLMHIHYFVFDVATAFVPMAFLPFIVLIWVILNITSTVTPFELDAGFYHWGYALPAHNVYELLISIWSEGCSNRSYRNLPILFAWWLVGNIASVFATRHRCHKAEEFENNERAAWEERIIRGDQEETTARPTTANSLEEAKTTGKPTRAHSFAEEGKRSEDRPRSVHSNA</sequence>
<reference evidence="4 5" key="1">
    <citation type="submission" date="2024-04" db="EMBL/GenBank/DDBJ databases">
        <title>Phyllosticta paracitricarpa is synonymous to the EU quarantine fungus P. citricarpa based on phylogenomic analyses.</title>
        <authorList>
            <consortium name="Lawrence Berkeley National Laboratory"/>
            <person name="Van Ingen-Buijs V.A."/>
            <person name="Van Westerhoven A.C."/>
            <person name="Haridas S."/>
            <person name="Skiadas P."/>
            <person name="Martin F."/>
            <person name="Groenewald J.Z."/>
            <person name="Crous P.W."/>
            <person name="Seidl M.F."/>
        </authorList>
    </citation>
    <scope>NUCLEOTIDE SEQUENCE [LARGE SCALE GENOMIC DNA]</scope>
    <source>
        <strain evidence="4 5">CBS 123374</strain>
    </source>
</reference>
<evidence type="ECO:0000256" key="1">
    <source>
        <dbReference type="SAM" id="MobiDB-lite"/>
    </source>
</evidence>
<feature type="transmembrane region" description="Helical" evidence="2">
    <location>
        <begin position="25"/>
        <end position="48"/>
    </location>
</feature>
<keyword evidence="2" id="KW-0472">Membrane</keyword>
<feature type="region of interest" description="Disordered" evidence="1">
    <location>
        <begin position="427"/>
        <end position="477"/>
    </location>
</feature>
<keyword evidence="2" id="KW-0812">Transmembrane</keyword>
<dbReference type="PANTHER" id="PTHR34814:SF2">
    <property type="entry name" value="DUF3533 DOMAIN-CONTAINING PROTEIN"/>
    <property type="match status" value="1"/>
</dbReference>
<name>A0ABR1YAH1_9PEZI</name>
<dbReference type="PANTHER" id="PTHR34814">
    <property type="entry name" value="NITROSOGUANIDINE RESISTANCE PROTEIN SNG1"/>
    <property type="match status" value="1"/>
</dbReference>
<feature type="transmembrane region" description="Helical" evidence="2">
    <location>
        <begin position="223"/>
        <end position="244"/>
    </location>
</feature>
<feature type="transmembrane region" description="Helical" evidence="2">
    <location>
        <begin position="323"/>
        <end position="342"/>
    </location>
</feature>
<evidence type="ECO:0000256" key="2">
    <source>
        <dbReference type="SAM" id="Phobius"/>
    </source>
</evidence>
<protein>
    <recommendedName>
        <fullName evidence="3">DUF3533 domain-containing protein</fullName>
    </recommendedName>
</protein>
<evidence type="ECO:0000259" key="3">
    <source>
        <dbReference type="Pfam" id="PF12051"/>
    </source>
</evidence>
<gene>
    <name evidence="4" type="ORF">HDK90DRAFT_106113</name>
</gene>
<evidence type="ECO:0000313" key="5">
    <source>
        <dbReference type="Proteomes" id="UP001492380"/>
    </source>
</evidence>
<proteinExistence type="predicted"/>
<feature type="domain" description="DUF3533" evidence="3">
    <location>
        <begin position="33"/>
        <end position="397"/>
    </location>
</feature>